<proteinExistence type="predicted"/>
<dbReference type="AlphaFoldDB" id="A0A0F9J3M1"/>
<feature type="non-terminal residue" evidence="2">
    <location>
        <position position="72"/>
    </location>
</feature>
<evidence type="ECO:0000313" key="2">
    <source>
        <dbReference type="EMBL" id="KKM64168.1"/>
    </source>
</evidence>
<name>A0A0F9J3M1_9ZZZZ</name>
<feature type="compositionally biased region" description="Basic residues" evidence="1">
    <location>
        <begin position="1"/>
        <end position="15"/>
    </location>
</feature>
<reference evidence="2" key="1">
    <citation type="journal article" date="2015" name="Nature">
        <title>Complex archaea that bridge the gap between prokaryotes and eukaryotes.</title>
        <authorList>
            <person name="Spang A."/>
            <person name="Saw J.H."/>
            <person name="Jorgensen S.L."/>
            <person name="Zaremba-Niedzwiedzka K."/>
            <person name="Martijn J."/>
            <person name="Lind A.E."/>
            <person name="van Eijk R."/>
            <person name="Schleper C."/>
            <person name="Guy L."/>
            <person name="Ettema T.J."/>
        </authorList>
    </citation>
    <scope>NUCLEOTIDE SEQUENCE</scope>
</reference>
<comment type="caution">
    <text evidence="2">The sequence shown here is derived from an EMBL/GenBank/DDBJ whole genome shotgun (WGS) entry which is preliminary data.</text>
</comment>
<protein>
    <submittedName>
        <fullName evidence="2">Uncharacterized protein</fullName>
    </submittedName>
</protein>
<accession>A0A0F9J3M1</accession>
<sequence>MAVTKKKAGVKKKVKPNGGKKAPLGAAVNGDGTNGQKHILEATKVESAVAVLESTAGDMDVLLEKIGSKVIF</sequence>
<organism evidence="2">
    <name type="scientific">marine sediment metagenome</name>
    <dbReference type="NCBI Taxonomy" id="412755"/>
    <lineage>
        <taxon>unclassified sequences</taxon>
        <taxon>metagenomes</taxon>
        <taxon>ecological metagenomes</taxon>
    </lineage>
</organism>
<dbReference type="EMBL" id="LAZR01010954">
    <property type="protein sequence ID" value="KKM64168.1"/>
    <property type="molecule type" value="Genomic_DNA"/>
</dbReference>
<gene>
    <name evidence="2" type="ORF">LCGC14_1504030</name>
</gene>
<evidence type="ECO:0000256" key="1">
    <source>
        <dbReference type="SAM" id="MobiDB-lite"/>
    </source>
</evidence>
<feature type="region of interest" description="Disordered" evidence="1">
    <location>
        <begin position="1"/>
        <end position="30"/>
    </location>
</feature>